<dbReference type="EMBL" id="HBJA01105626">
    <property type="protein sequence ID" value="CAE0825237.1"/>
    <property type="molecule type" value="Transcribed_RNA"/>
</dbReference>
<gene>
    <name evidence="2" type="ORF">EGYM00163_LOCUS36482</name>
    <name evidence="3" type="ORF">EGYM00163_LOCUS36483</name>
</gene>
<dbReference type="GO" id="GO:0003676">
    <property type="term" value="F:nucleic acid binding"/>
    <property type="evidence" value="ECO:0007669"/>
    <property type="project" value="InterPro"/>
</dbReference>
<dbReference type="InterPro" id="IPR035979">
    <property type="entry name" value="RBD_domain_sf"/>
</dbReference>
<dbReference type="Pfam" id="PF13893">
    <property type="entry name" value="RRM_5"/>
    <property type="match status" value="1"/>
</dbReference>
<sequence length="350" mass="37613">MDTQGIQGAVNKLNELKALGIITDTEYQQRKTELIDKALASPAGAVSPPGQTGTTPNFASPGKGFGAGAGQKGFGGKGYDLGKGFGGKGKGKGKGFGFDEGFGGMQKGGWDKGGKGPMWGKGGMQQSSWGPAGSWQGGRGGQRYQPYPSDPNPQSRVLLVTFKDSPFPGHDLVAGHFASCATVEKITHVSKPDREQALVQVASPDEALACVRTLNHSSAEWCMDIDVQKARVQELTFKMNDEKNKSYIALQPGRVLLLTLVGLQGPFPGLDSMYEMFKIYGRVERMSHITKPDREQCMIQFADAADAAKALAGLQDWNMGFCTFNLQVARTDALTFKNSDERNKDYTGQV</sequence>
<dbReference type="SUPFAM" id="SSF54928">
    <property type="entry name" value="RNA-binding domain, RBD"/>
    <property type="match status" value="1"/>
</dbReference>
<dbReference type="Gene3D" id="3.30.70.330">
    <property type="match status" value="2"/>
</dbReference>
<reference evidence="2" key="1">
    <citation type="submission" date="2021-01" db="EMBL/GenBank/DDBJ databases">
        <authorList>
            <person name="Corre E."/>
            <person name="Pelletier E."/>
            <person name="Niang G."/>
            <person name="Scheremetjew M."/>
            <person name="Finn R."/>
            <person name="Kale V."/>
            <person name="Holt S."/>
            <person name="Cochrane G."/>
            <person name="Meng A."/>
            <person name="Brown T."/>
            <person name="Cohen L."/>
        </authorList>
    </citation>
    <scope>NUCLEOTIDE SEQUENCE</scope>
    <source>
        <strain evidence="2">CCMP1594</strain>
    </source>
</reference>
<dbReference type="AlphaFoldDB" id="A0A6T2ENE2"/>
<feature type="region of interest" description="Disordered" evidence="1">
    <location>
        <begin position="42"/>
        <end position="62"/>
    </location>
</feature>
<evidence type="ECO:0000256" key="1">
    <source>
        <dbReference type="SAM" id="MobiDB-lite"/>
    </source>
</evidence>
<evidence type="ECO:0000313" key="3">
    <source>
        <dbReference type="EMBL" id="CAE0825237.1"/>
    </source>
</evidence>
<feature type="region of interest" description="Disordered" evidence="1">
    <location>
        <begin position="103"/>
        <end position="146"/>
    </location>
</feature>
<accession>A0A6T2ENE2</accession>
<dbReference type="PANTHER" id="PTHR15592">
    <property type="entry name" value="MATRIN 3/NUCLEAR PROTEIN 220-RELATED"/>
    <property type="match status" value="1"/>
</dbReference>
<feature type="compositionally biased region" description="Polar residues" evidence="1">
    <location>
        <begin position="49"/>
        <end position="58"/>
    </location>
</feature>
<evidence type="ECO:0000313" key="2">
    <source>
        <dbReference type="EMBL" id="CAE0825236.1"/>
    </source>
</evidence>
<dbReference type="EMBL" id="HBJA01105625">
    <property type="protein sequence ID" value="CAE0825236.1"/>
    <property type="molecule type" value="Transcribed_RNA"/>
</dbReference>
<organism evidence="2">
    <name type="scientific">Eutreptiella gymnastica</name>
    <dbReference type="NCBI Taxonomy" id="73025"/>
    <lineage>
        <taxon>Eukaryota</taxon>
        <taxon>Discoba</taxon>
        <taxon>Euglenozoa</taxon>
        <taxon>Euglenida</taxon>
        <taxon>Spirocuta</taxon>
        <taxon>Euglenophyceae</taxon>
        <taxon>Eutreptiales</taxon>
        <taxon>Eutreptiaceae</taxon>
        <taxon>Eutreptiella</taxon>
    </lineage>
</organism>
<protein>
    <recommendedName>
        <fullName evidence="4">RRM domain-containing protein</fullName>
    </recommendedName>
</protein>
<proteinExistence type="predicted"/>
<dbReference type="InterPro" id="IPR012677">
    <property type="entry name" value="Nucleotide-bd_a/b_plait_sf"/>
</dbReference>
<evidence type="ECO:0008006" key="4">
    <source>
        <dbReference type="Google" id="ProtNLM"/>
    </source>
</evidence>
<name>A0A6T2ENE2_9EUGL</name>